<organism evidence="2 3">
    <name type="scientific">Acacia crassicarpa</name>
    <name type="common">northern wattle</name>
    <dbReference type="NCBI Taxonomy" id="499986"/>
    <lineage>
        <taxon>Eukaryota</taxon>
        <taxon>Viridiplantae</taxon>
        <taxon>Streptophyta</taxon>
        <taxon>Embryophyta</taxon>
        <taxon>Tracheophyta</taxon>
        <taxon>Spermatophyta</taxon>
        <taxon>Magnoliopsida</taxon>
        <taxon>eudicotyledons</taxon>
        <taxon>Gunneridae</taxon>
        <taxon>Pentapetalae</taxon>
        <taxon>rosids</taxon>
        <taxon>fabids</taxon>
        <taxon>Fabales</taxon>
        <taxon>Fabaceae</taxon>
        <taxon>Caesalpinioideae</taxon>
        <taxon>mimosoid clade</taxon>
        <taxon>Acacieae</taxon>
        <taxon>Acacia</taxon>
    </lineage>
</organism>
<sequence length="285" mass="30974">MAKSSTSLFPDTEGQDMNAAVSISSTEKGRKAIVQGLKRPAGAFGALVSSASKRKLDASKKGKEEAKLEQIRSSVSLPFHSSFLGSSEKSKIVEENPSVAASESEASVVPNPVSDNPVSASSADEIILLDSESDTGPEDTVNYNPESTKEDMEKNSVLSTSGKENEYEPMSLSELSSSFEKYFQPNTQNNGNRLARKTEESGRLLEVKPFDYEAARKQVRFGEDATLQEEDDEDGILRRRRAKSGGKKKNLTVGRGETSDLAQELPPARRRQAFPASGNRSATFR</sequence>
<accession>A0AAE1JNZ6</accession>
<feature type="region of interest" description="Disordered" evidence="1">
    <location>
        <begin position="226"/>
        <end position="285"/>
    </location>
</feature>
<protein>
    <submittedName>
        <fullName evidence="2">Uncharacterized protein</fullName>
    </submittedName>
</protein>
<evidence type="ECO:0000313" key="3">
    <source>
        <dbReference type="Proteomes" id="UP001293593"/>
    </source>
</evidence>
<keyword evidence="3" id="KW-1185">Reference proteome</keyword>
<proteinExistence type="predicted"/>
<evidence type="ECO:0000256" key="1">
    <source>
        <dbReference type="SAM" id="MobiDB-lite"/>
    </source>
</evidence>
<comment type="caution">
    <text evidence="2">The sequence shown here is derived from an EMBL/GenBank/DDBJ whole genome shotgun (WGS) entry which is preliminary data.</text>
</comment>
<gene>
    <name evidence="2" type="ORF">QN277_020909</name>
</gene>
<reference evidence="2" key="1">
    <citation type="submission" date="2023-10" db="EMBL/GenBank/DDBJ databases">
        <title>Chromosome-level genome of the transformable northern wattle, Acacia crassicarpa.</title>
        <authorList>
            <person name="Massaro I."/>
            <person name="Sinha N.R."/>
            <person name="Poethig S."/>
            <person name="Leichty A.R."/>
        </authorList>
    </citation>
    <scope>NUCLEOTIDE SEQUENCE</scope>
    <source>
        <strain evidence="2">Acra3RX</strain>
        <tissue evidence="2">Leaf</tissue>
    </source>
</reference>
<name>A0AAE1JNZ6_9FABA</name>
<feature type="region of interest" description="Disordered" evidence="1">
    <location>
        <begin position="80"/>
        <end position="173"/>
    </location>
</feature>
<dbReference type="EMBL" id="JAWXYG010000005">
    <property type="protein sequence ID" value="KAK4272341.1"/>
    <property type="molecule type" value="Genomic_DNA"/>
</dbReference>
<dbReference type="AlphaFoldDB" id="A0AAE1JNZ6"/>
<feature type="compositionally biased region" description="Basic residues" evidence="1">
    <location>
        <begin position="238"/>
        <end position="250"/>
    </location>
</feature>
<feature type="compositionally biased region" description="Low complexity" evidence="1">
    <location>
        <begin position="95"/>
        <end position="124"/>
    </location>
</feature>
<feature type="region of interest" description="Disordered" evidence="1">
    <location>
        <begin position="1"/>
        <end position="27"/>
    </location>
</feature>
<dbReference type="Proteomes" id="UP001293593">
    <property type="component" value="Unassembled WGS sequence"/>
</dbReference>
<evidence type="ECO:0000313" key="2">
    <source>
        <dbReference type="EMBL" id="KAK4272341.1"/>
    </source>
</evidence>